<name>A0A923KRN1_9BURK</name>
<evidence type="ECO:0000313" key="6">
    <source>
        <dbReference type="Proteomes" id="UP000634011"/>
    </source>
</evidence>
<evidence type="ECO:0000313" key="5">
    <source>
        <dbReference type="EMBL" id="MBC3864179.1"/>
    </source>
</evidence>
<dbReference type="EMBL" id="JACOFV010000024">
    <property type="protein sequence ID" value="MBC3864179.1"/>
    <property type="molecule type" value="Genomic_DNA"/>
</dbReference>
<comment type="similarity">
    <text evidence="1 3">Belongs to the short-chain dehydrogenases/reductases (SDR) family.</text>
</comment>
<keyword evidence="2" id="KW-0560">Oxidoreductase</keyword>
<keyword evidence="6" id="KW-1185">Reference proteome</keyword>
<organism evidence="5 6">
    <name type="scientific">Undibacterium jejuense</name>
    <dbReference type="NCBI Taxonomy" id="1344949"/>
    <lineage>
        <taxon>Bacteria</taxon>
        <taxon>Pseudomonadati</taxon>
        <taxon>Pseudomonadota</taxon>
        <taxon>Betaproteobacteria</taxon>
        <taxon>Burkholderiales</taxon>
        <taxon>Oxalobacteraceae</taxon>
        <taxon>Undibacterium</taxon>
    </lineage>
</organism>
<evidence type="ECO:0000256" key="1">
    <source>
        <dbReference type="ARBA" id="ARBA00006484"/>
    </source>
</evidence>
<proteinExistence type="inferred from homology"/>
<dbReference type="SUPFAM" id="SSF51735">
    <property type="entry name" value="NAD(P)-binding Rossmann-fold domains"/>
    <property type="match status" value="1"/>
</dbReference>
<dbReference type="PROSITE" id="PS00061">
    <property type="entry name" value="ADH_SHORT"/>
    <property type="match status" value="1"/>
</dbReference>
<reference evidence="5" key="1">
    <citation type="submission" date="2020-08" db="EMBL/GenBank/DDBJ databases">
        <title>Novel species isolated from subtropical streams in China.</title>
        <authorList>
            <person name="Lu H."/>
        </authorList>
    </citation>
    <scope>NUCLEOTIDE SEQUENCE</scope>
    <source>
        <strain evidence="5">KACC 12607</strain>
    </source>
</reference>
<dbReference type="AlphaFoldDB" id="A0A923KRN1"/>
<dbReference type="InterPro" id="IPR057326">
    <property type="entry name" value="KR_dom"/>
</dbReference>
<dbReference type="InterPro" id="IPR050259">
    <property type="entry name" value="SDR"/>
</dbReference>
<sequence>MKKTVIVTGARRGLGLAICSRLAADGYKVVAVGRSESEELNSLRAAGNVFFELFDLSNVEEIHTWVNVLTKRYGRIYGLVNNAAVGSDGVLATMHERDIADSLLVNLQSPIVLTKYVSRSMLLAGGGRVINISSIIGFTGFSGLSVYAATKAGIIGFTKSLSRELGKAGITVNCIAPGYMDTDMTKGIAPDKLMSIKRRSPSGKLASVESVAGSVSYLLGDDAAMINGTTITVDAGSTA</sequence>
<dbReference type="InterPro" id="IPR036291">
    <property type="entry name" value="NAD(P)-bd_dom_sf"/>
</dbReference>
<dbReference type="RefSeq" id="WP_186914122.1">
    <property type="nucleotide sequence ID" value="NZ_JACOFV010000024.1"/>
</dbReference>
<evidence type="ECO:0000259" key="4">
    <source>
        <dbReference type="SMART" id="SM00822"/>
    </source>
</evidence>
<evidence type="ECO:0000256" key="3">
    <source>
        <dbReference type="RuleBase" id="RU000363"/>
    </source>
</evidence>
<comment type="caution">
    <text evidence="5">The sequence shown here is derived from an EMBL/GenBank/DDBJ whole genome shotgun (WGS) entry which is preliminary data.</text>
</comment>
<dbReference type="PANTHER" id="PTHR42879">
    <property type="entry name" value="3-OXOACYL-(ACYL-CARRIER-PROTEIN) REDUCTASE"/>
    <property type="match status" value="1"/>
</dbReference>
<dbReference type="Gene3D" id="3.40.50.720">
    <property type="entry name" value="NAD(P)-binding Rossmann-like Domain"/>
    <property type="match status" value="1"/>
</dbReference>
<dbReference type="SMART" id="SM00822">
    <property type="entry name" value="PKS_KR"/>
    <property type="match status" value="1"/>
</dbReference>
<dbReference type="InterPro" id="IPR002347">
    <property type="entry name" value="SDR_fam"/>
</dbReference>
<dbReference type="PRINTS" id="PR00080">
    <property type="entry name" value="SDRFAMILY"/>
</dbReference>
<dbReference type="PRINTS" id="PR00081">
    <property type="entry name" value="GDHRDH"/>
</dbReference>
<gene>
    <name evidence="5" type="ORF">H8K32_18915</name>
</gene>
<dbReference type="GO" id="GO:0016491">
    <property type="term" value="F:oxidoreductase activity"/>
    <property type="evidence" value="ECO:0007669"/>
    <property type="project" value="UniProtKB-KW"/>
</dbReference>
<evidence type="ECO:0000256" key="2">
    <source>
        <dbReference type="ARBA" id="ARBA00023002"/>
    </source>
</evidence>
<protein>
    <submittedName>
        <fullName evidence="5">SDR family NAD(P)-dependent oxidoreductase</fullName>
    </submittedName>
</protein>
<dbReference type="PANTHER" id="PTHR42879:SF2">
    <property type="entry name" value="3-OXOACYL-[ACYL-CARRIER-PROTEIN] REDUCTASE FABG"/>
    <property type="match status" value="1"/>
</dbReference>
<dbReference type="GO" id="GO:0032787">
    <property type="term" value="P:monocarboxylic acid metabolic process"/>
    <property type="evidence" value="ECO:0007669"/>
    <property type="project" value="UniProtKB-ARBA"/>
</dbReference>
<dbReference type="FunFam" id="3.40.50.720:FF:000173">
    <property type="entry name" value="3-oxoacyl-[acyl-carrier protein] reductase"/>
    <property type="match status" value="1"/>
</dbReference>
<accession>A0A923KRN1</accession>
<dbReference type="Proteomes" id="UP000634011">
    <property type="component" value="Unassembled WGS sequence"/>
</dbReference>
<feature type="domain" description="Ketoreductase" evidence="4">
    <location>
        <begin position="3"/>
        <end position="178"/>
    </location>
</feature>
<dbReference type="Pfam" id="PF00106">
    <property type="entry name" value="adh_short"/>
    <property type="match status" value="1"/>
</dbReference>
<dbReference type="InterPro" id="IPR020904">
    <property type="entry name" value="Sc_DH/Rdtase_CS"/>
</dbReference>